<dbReference type="Pfam" id="PF00732">
    <property type="entry name" value="GMC_oxred_N"/>
    <property type="match status" value="1"/>
</dbReference>
<evidence type="ECO:0000313" key="9">
    <source>
        <dbReference type="EMBL" id="QCI15529.1"/>
    </source>
</evidence>
<feature type="domain" description="Glucose-methanol-choline oxidoreductase N-terminal" evidence="6">
    <location>
        <begin position="230"/>
        <end position="292"/>
    </location>
</feature>
<dbReference type="InterPro" id="IPR051473">
    <property type="entry name" value="P2Ox-like"/>
</dbReference>
<dbReference type="InterPro" id="IPR036188">
    <property type="entry name" value="FAD/NAD-bd_sf"/>
</dbReference>
<proteinExistence type="inferred from homology"/>
<sequence>MTKTPQFDAIVVGSGAAGSFAAKELTEAGLRVALLEAGPPITPEFFVNKGERPSRSGFFLRARMKASALGQYVQARVIFFSEQLRHLYVNDWQNPYTTPRDKPFLWVRGKQIGGRLHTFGRVLMRWSDYDFKGASKGSGGKDWPFDYSELSPFYERAERFLGVHGTSERVPTLPDGSYAKPSKLVPAEMTFKKRLEGLWPRRRVVPWRYVPPHPERVPQAILAAQRTGLLTIHANAVVKRIEVDPATGRATGVVYADRESKLEHRIDARAVVVCASPVESVRLLLNSTSPNHPRGLGNSNGQLGLFFMDQCPALLMGRYAPAQGWEEDDSTPPDSFYRAPGGFYIPRFTNLDSQDKEDFKGGYTYQGAVGRMPVASEEASFFVMMGFGEMLPHRDNTITINGERKDAWGVPVPHITCSMHENEQKLLKSLVSSAMEMVEQTGGTVDMVISPLGLIEKNRGAFPEASRLGRWMFRRRAKHSMCLGAAIHESGGACMGEDRDNSVLNPFNQCWDAPNVLVTDASSFPTGGALGTTLTSMAVTIRACQHLVQEMRAERI</sequence>
<comment type="cofactor">
    <cofactor evidence="1">
        <name>FAD</name>
        <dbReference type="ChEBI" id="CHEBI:57692"/>
    </cofactor>
</comment>
<dbReference type="InterPro" id="IPR003953">
    <property type="entry name" value="FAD-dep_OxRdtase_2_FAD-bd"/>
</dbReference>
<evidence type="ECO:0000259" key="7">
    <source>
        <dbReference type="Pfam" id="PF00890"/>
    </source>
</evidence>
<reference evidence="10" key="1">
    <citation type="submission" date="2019-04" db="EMBL/GenBank/DDBJ databases">
        <title>Genome sequence of Pseudomonas putida 1290, an auxin catabolizing strain.</title>
        <authorList>
            <person name="Laird T.S."/>
            <person name="Leveau J.H.J."/>
        </authorList>
    </citation>
    <scope>NUCLEOTIDE SEQUENCE [LARGE SCALE GENOMIC DNA]</scope>
    <source>
        <strain evidence="10">1290</strain>
    </source>
</reference>
<keyword evidence="4" id="KW-0274">FAD</keyword>
<feature type="domain" description="Glucose-methanol-choline oxidoreductase C-terminal" evidence="8">
    <location>
        <begin position="392"/>
        <end position="539"/>
    </location>
</feature>
<name>A0A4D6XI43_PSEPU</name>
<evidence type="ECO:0000256" key="2">
    <source>
        <dbReference type="ARBA" id="ARBA00010790"/>
    </source>
</evidence>
<keyword evidence="3" id="KW-0285">Flavoprotein</keyword>
<evidence type="ECO:0000259" key="6">
    <source>
        <dbReference type="Pfam" id="PF00732"/>
    </source>
</evidence>
<evidence type="ECO:0000256" key="1">
    <source>
        <dbReference type="ARBA" id="ARBA00001974"/>
    </source>
</evidence>
<accession>A0A4D6XI43</accession>
<dbReference type="EMBL" id="CP039371">
    <property type="protein sequence ID" value="QCI15529.1"/>
    <property type="molecule type" value="Genomic_DNA"/>
</dbReference>
<dbReference type="Proteomes" id="UP000298551">
    <property type="component" value="Chromosome"/>
</dbReference>
<keyword evidence="5" id="KW-0560">Oxidoreductase</keyword>
<dbReference type="PANTHER" id="PTHR42784">
    <property type="entry name" value="PYRANOSE 2-OXIDASE"/>
    <property type="match status" value="1"/>
</dbReference>
<dbReference type="SUPFAM" id="SSF51905">
    <property type="entry name" value="FAD/NAD(P)-binding domain"/>
    <property type="match status" value="1"/>
</dbReference>
<dbReference type="GO" id="GO:0050660">
    <property type="term" value="F:flavin adenine dinucleotide binding"/>
    <property type="evidence" value="ECO:0007669"/>
    <property type="project" value="InterPro"/>
</dbReference>
<organism evidence="9 10">
    <name type="scientific">Pseudomonas putida</name>
    <name type="common">Arthrobacter siderocapsulatus</name>
    <dbReference type="NCBI Taxonomy" id="303"/>
    <lineage>
        <taxon>Bacteria</taxon>
        <taxon>Pseudomonadati</taxon>
        <taxon>Pseudomonadota</taxon>
        <taxon>Gammaproteobacteria</taxon>
        <taxon>Pseudomonadales</taxon>
        <taxon>Pseudomonadaceae</taxon>
        <taxon>Pseudomonas</taxon>
    </lineage>
</organism>
<dbReference type="InterPro" id="IPR007867">
    <property type="entry name" value="GMC_OxRtase_C"/>
</dbReference>
<protein>
    <submittedName>
        <fullName evidence="9">GMC family oxidoreductase</fullName>
    </submittedName>
</protein>
<dbReference type="Pfam" id="PF05199">
    <property type="entry name" value="GMC_oxred_C"/>
    <property type="match status" value="1"/>
</dbReference>
<feature type="domain" description="FAD-dependent oxidoreductase 2 FAD-binding" evidence="7">
    <location>
        <begin position="8"/>
        <end position="40"/>
    </location>
</feature>
<dbReference type="OrthoDB" id="9787779at2"/>
<dbReference type="Gene3D" id="3.50.50.60">
    <property type="entry name" value="FAD/NAD(P)-binding domain"/>
    <property type="match status" value="2"/>
</dbReference>
<dbReference type="Pfam" id="PF00890">
    <property type="entry name" value="FAD_binding_2"/>
    <property type="match status" value="1"/>
</dbReference>
<dbReference type="PANTHER" id="PTHR42784:SF1">
    <property type="entry name" value="PYRANOSE 2-OXIDASE"/>
    <property type="match status" value="1"/>
</dbReference>
<evidence type="ECO:0000256" key="5">
    <source>
        <dbReference type="ARBA" id="ARBA00023002"/>
    </source>
</evidence>
<dbReference type="InterPro" id="IPR000172">
    <property type="entry name" value="GMC_OxRdtase_N"/>
</dbReference>
<evidence type="ECO:0000313" key="10">
    <source>
        <dbReference type="Proteomes" id="UP000298551"/>
    </source>
</evidence>
<evidence type="ECO:0000256" key="4">
    <source>
        <dbReference type="ARBA" id="ARBA00022827"/>
    </source>
</evidence>
<gene>
    <name evidence="9" type="ORF">E6B08_20115</name>
</gene>
<evidence type="ECO:0000256" key="3">
    <source>
        <dbReference type="ARBA" id="ARBA00022630"/>
    </source>
</evidence>
<dbReference type="SUPFAM" id="SSF54373">
    <property type="entry name" value="FAD-linked reductases, C-terminal domain"/>
    <property type="match status" value="1"/>
</dbReference>
<dbReference type="AlphaFoldDB" id="A0A4D6XI43"/>
<evidence type="ECO:0000259" key="8">
    <source>
        <dbReference type="Pfam" id="PF05199"/>
    </source>
</evidence>
<dbReference type="GO" id="GO:0016614">
    <property type="term" value="F:oxidoreductase activity, acting on CH-OH group of donors"/>
    <property type="evidence" value="ECO:0007669"/>
    <property type="project" value="InterPro"/>
</dbReference>
<comment type="similarity">
    <text evidence="2">Belongs to the GMC oxidoreductase family.</text>
</comment>